<evidence type="ECO:0000313" key="2">
    <source>
        <dbReference type="EMBL" id="PLW58078.1"/>
    </source>
</evidence>
<feature type="region of interest" description="Disordered" evidence="1">
    <location>
        <begin position="264"/>
        <end position="295"/>
    </location>
</feature>
<dbReference type="OrthoDB" id="2496180at2759"/>
<accession>A0A2N5W7B1</accession>
<keyword evidence="3" id="KW-1185">Reference proteome</keyword>
<name>A0A2N5W7B1_9BASI</name>
<gene>
    <name evidence="2" type="ORF">PCANC_00686</name>
</gene>
<reference evidence="2 3" key="1">
    <citation type="submission" date="2017-11" db="EMBL/GenBank/DDBJ databases">
        <title>De novo assembly and phasing of dikaryotic genomes from two isolates of Puccinia coronata f. sp. avenae, the causal agent of oat crown rust.</title>
        <authorList>
            <person name="Miller M.E."/>
            <person name="Zhang Y."/>
            <person name="Omidvar V."/>
            <person name="Sperschneider J."/>
            <person name="Schwessinger B."/>
            <person name="Raley C."/>
            <person name="Palmer J.M."/>
            <person name="Garnica D."/>
            <person name="Upadhyaya N."/>
            <person name="Rathjen J."/>
            <person name="Taylor J.M."/>
            <person name="Park R.F."/>
            <person name="Dodds P.N."/>
            <person name="Hirsch C.D."/>
            <person name="Kianian S.F."/>
            <person name="Figueroa M."/>
        </authorList>
    </citation>
    <scope>NUCLEOTIDE SEQUENCE [LARGE SCALE GENOMIC DNA]</scope>
    <source>
        <strain evidence="2">12NC29</strain>
    </source>
</reference>
<evidence type="ECO:0000313" key="3">
    <source>
        <dbReference type="Proteomes" id="UP000235388"/>
    </source>
</evidence>
<proteinExistence type="predicted"/>
<dbReference type="AlphaFoldDB" id="A0A2N5W7B1"/>
<protein>
    <submittedName>
        <fullName evidence="2">Uncharacterized protein</fullName>
    </submittedName>
</protein>
<organism evidence="2 3">
    <name type="scientific">Puccinia coronata f. sp. avenae</name>
    <dbReference type="NCBI Taxonomy" id="200324"/>
    <lineage>
        <taxon>Eukaryota</taxon>
        <taxon>Fungi</taxon>
        <taxon>Dikarya</taxon>
        <taxon>Basidiomycota</taxon>
        <taxon>Pucciniomycotina</taxon>
        <taxon>Pucciniomycetes</taxon>
        <taxon>Pucciniales</taxon>
        <taxon>Pucciniaceae</taxon>
        <taxon>Puccinia</taxon>
    </lineage>
</organism>
<evidence type="ECO:0000256" key="1">
    <source>
        <dbReference type="SAM" id="MobiDB-lite"/>
    </source>
</evidence>
<sequence>MPFQSGPESHFSYTASPQLHEYQPISSGHGLDHDYIMNVYHHPSSSNTVLDHHFNLPSDHGLNDMREHWNPPSEPRPIVEQQTIHQEELNAEQINHFDVPGIPDIHFGWIDTWYFPGVTKRPLLEEDDWGLRKIINHDLHSNPITALSQNAQKNLESLLHEIDLRNKQFLMLFTPSSSDASRFLPALRGNENYVDMIIENESLLSWVVRQIGSILQLNNQHASNVASALSPFQNRLLGFLTTNLELPELTQVRWRAALRESKMKSFTGPKTSKSSTKTSITSKTSKKPKGSAGSALLTSTNLSKAYITKIAIHALGAYYKLFNSTKLSKLFGTDENFVQLFVRMKGRENDGTAARHKPEEWAKLKILPWKNPDQFNQNSEVFSICKKIRNGGAEWKKQPTVESKFVQVPPSENESF</sequence>
<dbReference type="Proteomes" id="UP000235388">
    <property type="component" value="Unassembled WGS sequence"/>
</dbReference>
<feature type="compositionally biased region" description="Low complexity" evidence="1">
    <location>
        <begin position="264"/>
        <end position="283"/>
    </location>
</feature>
<comment type="caution">
    <text evidence="2">The sequence shown here is derived from an EMBL/GenBank/DDBJ whole genome shotgun (WGS) entry which is preliminary data.</text>
</comment>
<dbReference type="EMBL" id="PGCJ01000006">
    <property type="protein sequence ID" value="PLW58078.1"/>
    <property type="molecule type" value="Genomic_DNA"/>
</dbReference>